<evidence type="ECO:0000313" key="2">
    <source>
        <dbReference type="Proteomes" id="UP000585474"/>
    </source>
</evidence>
<name>A0A7J0FGC6_9ERIC</name>
<organism evidence="1 2">
    <name type="scientific">Actinidia rufa</name>
    <dbReference type="NCBI Taxonomy" id="165716"/>
    <lineage>
        <taxon>Eukaryota</taxon>
        <taxon>Viridiplantae</taxon>
        <taxon>Streptophyta</taxon>
        <taxon>Embryophyta</taxon>
        <taxon>Tracheophyta</taxon>
        <taxon>Spermatophyta</taxon>
        <taxon>Magnoliopsida</taxon>
        <taxon>eudicotyledons</taxon>
        <taxon>Gunneridae</taxon>
        <taxon>Pentapetalae</taxon>
        <taxon>asterids</taxon>
        <taxon>Ericales</taxon>
        <taxon>Actinidiaceae</taxon>
        <taxon>Actinidia</taxon>
    </lineage>
</organism>
<protein>
    <submittedName>
        <fullName evidence="1">Uncharacterized protein</fullName>
    </submittedName>
</protein>
<reference evidence="1 2" key="1">
    <citation type="submission" date="2019-07" db="EMBL/GenBank/DDBJ databases">
        <title>De Novo Assembly of kiwifruit Actinidia rufa.</title>
        <authorList>
            <person name="Sugita-Konishi S."/>
            <person name="Sato K."/>
            <person name="Mori E."/>
            <person name="Abe Y."/>
            <person name="Kisaki G."/>
            <person name="Hamano K."/>
            <person name="Suezawa K."/>
            <person name="Otani M."/>
            <person name="Fukuda T."/>
            <person name="Manabe T."/>
            <person name="Gomi K."/>
            <person name="Tabuchi M."/>
            <person name="Akimitsu K."/>
            <person name="Kataoka I."/>
        </authorList>
    </citation>
    <scope>NUCLEOTIDE SEQUENCE [LARGE SCALE GENOMIC DNA]</scope>
    <source>
        <strain evidence="2">cv. Fuchu</strain>
    </source>
</reference>
<gene>
    <name evidence="1" type="ORF">Acr_12g0000270</name>
</gene>
<dbReference type="Proteomes" id="UP000585474">
    <property type="component" value="Unassembled WGS sequence"/>
</dbReference>
<dbReference type="AlphaFoldDB" id="A0A7J0FGC6"/>
<dbReference type="EMBL" id="BJWL01000012">
    <property type="protein sequence ID" value="GFY97486.1"/>
    <property type="molecule type" value="Genomic_DNA"/>
</dbReference>
<proteinExistence type="predicted"/>
<keyword evidence="2" id="KW-1185">Reference proteome</keyword>
<accession>A0A7J0FGC6</accession>
<evidence type="ECO:0000313" key="1">
    <source>
        <dbReference type="EMBL" id="GFY97486.1"/>
    </source>
</evidence>
<sequence length="344" mass="38449">MLRSLAAMIDREKEFMAHPYVEALEQELYVEDDVHFAAAESAQWSNAKIIVPHIVLHYLVLLWQRFGGSYAYRPEKNRSAESEGPKSEFEKELTICAQNDGDRFLQLPSTDVPGKRVLFLIEPWMEDVMDPNVLKSWGRQGIVIREPTDSEVAMAEVVMPVGGVLNAEESSSAETLTSMRSCLRTAHTPCSTRLIGVTPREVGFTGVTIWLFPLTAIAGRMPMLAVYALSLIKTSLNMPSWDMSLGSLSLGEKRKAHGDGVETMLHGQQSVYKDLLSLLHGIHVLKDYIDLLYNSLWEFWPWAFLGSGEVLCYYRQLLSVIGCIDLSTFGGGDFSVLFAVNHGK</sequence>
<comment type="caution">
    <text evidence="1">The sequence shown here is derived from an EMBL/GenBank/DDBJ whole genome shotgun (WGS) entry which is preliminary data.</text>
</comment>